<sequence>MDSTGTNSNMEEYSAASTVIKFDKPIPLLRGPVPHDDPSSGSYLLAFRSHQSWASAYESCESKVLSQCEHGARIGCSVNASKKCKPPWWRNLIGQRPADFKEREDCEVREMEACLIVAKDKCAGFAKDRLLRPFQDARIAGRVGPKEVEKLVCWASLPETERSLWRDLIGSEWLGEREFRVRTNYRAADLLGSDNNYKRFLVLNYERKLSCPGAHLELSLCQHHNNQSNHHNHNCFFYRLPLQICSLCPLQAPLRSDLCFLVTTAIRQQPIGTGSQIIQWTGALLGHEEPVGVFEGLGQ</sequence>
<keyword evidence="2" id="KW-1185">Reference proteome</keyword>
<accession>A0A2H5PTT4</accession>
<gene>
    <name evidence="1" type="ORF">CUMW_166570</name>
</gene>
<protein>
    <submittedName>
        <fullName evidence="1">Uncharacterized protein</fullName>
    </submittedName>
</protein>
<dbReference type="Proteomes" id="UP000236630">
    <property type="component" value="Unassembled WGS sequence"/>
</dbReference>
<comment type="caution">
    <text evidence="1">The sequence shown here is derived from an EMBL/GenBank/DDBJ whole genome shotgun (WGS) entry which is preliminary data.</text>
</comment>
<dbReference type="GO" id="GO:0009536">
    <property type="term" value="C:plastid"/>
    <property type="evidence" value="ECO:0007669"/>
    <property type="project" value="TreeGrafter"/>
</dbReference>
<dbReference type="STRING" id="55188.A0A2H5PTT4"/>
<reference evidence="1 2" key="1">
    <citation type="journal article" date="2017" name="Front. Genet.">
        <title>Draft sequencing of the heterozygous diploid genome of Satsuma (Citrus unshiu Marc.) using a hybrid assembly approach.</title>
        <authorList>
            <person name="Shimizu T."/>
            <person name="Tanizawa Y."/>
            <person name="Mochizuki T."/>
            <person name="Nagasaki H."/>
            <person name="Yoshioka T."/>
            <person name="Toyoda A."/>
            <person name="Fujiyama A."/>
            <person name="Kaminuma E."/>
            <person name="Nakamura Y."/>
        </authorList>
    </citation>
    <scope>NUCLEOTIDE SEQUENCE [LARGE SCALE GENOMIC DNA]</scope>
    <source>
        <strain evidence="2">cv. Miyagawa wase</strain>
    </source>
</reference>
<evidence type="ECO:0000313" key="1">
    <source>
        <dbReference type="EMBL" id="GAY55753.1"/>
    </source>
</evidence>
<organism evidence="1 2">
    <name type="scientific">Citrus unshiu</name>
    <name type="common">Satsuma mandarin</name>
    <name type="synonym">Citrus nobilis var. unshiu</name>
    <dbReference type="NCBI Taxonomy" id="55188"/>
    <lineage>
        <taxon>Eukaryota</taxon>
        <taxon>Viridiplantae</taxon>
        <taxon>Streptophyta</taxon>
        <taxon>Embryophyta</taxon>
        <taxon>Tracheophyta</taxon>
        <taxon>Spermatophyta</taxon>
        <taxon>Magnoliopsida</taxon>
        <taxon>eudicotyledons</taxon>
        <taxon>Gunneridae</taxon>
        <taxon>Pentapetalae</taxon>
        <taxon>rosids</taxon>
        <taxon>malvids</taxon>
        <taxon>Sapindales</taxon>
        <taxon>Rutaceae</taxon>
        <taxon>Aurantioideae</taxon>
        <taxon>Citrus</taxon>
    </lineage>
</organism>
<dbReference type="EMBL" id="BDQV01000125">
    <property type="protein sequence ID" value="GAY55753.1"/>
    <property type="molecule type" value="Genomic_DNA"/>
</dbReference>
<dbReference type="PANTHER" id="PTHR36773">
    <property type="entry name" value="EXPRESSED PROTEIN"/>
    <property type="match status" value="1"/>
</dbReference>
<dbReference type="PANTHER" id="PTHR36773:SF1">
    <property type="entry name" value="EXPRESSED PROTEIN"/>
    <property type="match status" value="1"/>
</dbReference>
<evidence type="ECO:0000313" key="2">
    <source>
        <dbReference type="Proteomes" id="UP000236630"/>
    </source>
</evidence>
<proteinExistence type="predicted"/>
<name>A0A2H5PTT4_CITUN</name>
<dbReference type="AlphaFoldDB" id="A0A2H5PTT4"/>